<reference evidence="7" key="1">
    <citation type="submission" date="2023-04" db="EMBL/GenBank/DDBJ databases">
        <authorList>
            <person name="Vijverberg K."/>
            <person name="Xiong W."/>
            <person name="Schranz E."/>
        </authorList>
    </citation>
    <scope>NUCLEOTIDE SEQUENCE</scope>
</reference>
<evidence type="ECO:0000259" key="5">
    <source>
        <dbReference type="PROSITE" id="PS51519"/>
    </source>
</evidence>
<dbReference type="PANTHER" id="PTHR32002">
    <property type="entry name" value="PROTEIN NLP8"/>
    <property type="match status" value="1"/>
</dbReference>
<dbReference type="PROSITE" id="PS51745">
    <property type="entry name" value="PB1"/>
    <property type="match status" value="1"/>
</dbReference>
<evidence type="ECO:0000313" key="7">
    <source>
        <dbReference type="EMBL" id="CAI9284750.1"/>
    </source>
</evidence>
<keyword evidence="8" id="KW-1185">Reference proteome</keyword>
<dbReference type="Pfam" id="PF02042">
    <property type="entry name" value="RWP-RK"/>
    <property type="match status" value="1"/>
</dbReference>
<keyword evidence="3" id="KW-0804">Transcription</keyword>
<keyword evidence="2" id="KW-0238">DNA-binding</keyword>
<gene>
    <name evidence="7" type="ORF">LSALG_LOCUS24259</name>
</gene>
<evidence type="ECO:0000256" key="3">
    <source>
        <dbReference type="ARBA" id="ARBA00023163"/>
    </source>
</evidence>
<dbReference type="Gene3D" id="3.10.20.90">
    <property type="entry name" value="Phosphatidylinositol 3-kinase Catalytic Subunit, Chain A, domain 1"/>
    <property type="match status" value="1"/>
</dbReference>
<sequence length="645" mass="73775">MGDSPTMVNLSKIFRPRRNKFDEISEDDQLCAFLATFPTKLQYTKPEFYFILWVFWSQQEGSQNNPSSSDPSQWVIHDKIKSSFYKFELTLYDFDGIIQFWAPVNTGDRRFLTTSDQPFAINYLNTGLDKFRLSSLKYRYSIDVNKLDVEDDPMIITGAPASAFLNQLPELVLDLKAHHGCPLVRSAMECDLLAYIVLPICDPSQNCCVGVVECFMKRCDCSLVIFNQLNQALEKVGLRTFDVRECLPHKSIQGLKHAKKDIEEALKIVYESHNLGLAQVWVPYEDEKHVGFSSQTNRTFALKLTGLNNGCFDWSYNNYHNACNMLALRIGDGLAGKTLQNHEPHFCRDISKLSNTDLLVSFTANTKCSCFGICLRSIDTSDFYYVFEFLWPRNRNYVILIESLVLTLKMCLPNFKLASGPQLGDELRIIDVENSTRSKLGHFKIFKGNKLSRIPLECMPNEAKFKTTVIELPRKEIEQQFGTTMKKAAKSLKVSLSTLKRKCKVLGIYEWPGPKFVKRKVNDSRKDQREMNEEDTGAIVDPLAIKGDVNFDESSLSIKVEYADDIIKLHLPLILVTFIALDKEIGNKLKLNRGSFKLKYLDEDGDWILLGSEQDMKYCIRSSKKLDSIAIRLRVLPCVHNKYVA</sequence>
<evidence type="ECO:0000256" key="4">
    <source>
        <dbReference type="ARBA" id="ARBA00023242"/>
    </source>
</evidence>
<dbReference type="EMBL" id="OX465081">
    <property type="protein sequence ID" value="CAI9284750.1"/>
    <property type="molecule type" value="Genomic_DNA"/>
</dbReference>
<name>A0AA35Z2L5_LACSI</name>
<feature type="domain" description="PB1" evidence="6">
    <location>
        <begin position="555"/>
        <end position="636"/>
    </location>
</feature>
<dbReference type="InterPro" id="IPR045012">
    <property type="entry name" value="NLP"/>
</dbReference>
<keyword evidence="1" id="KW-0805">Transcription regulation</keyword>
<dbReference type="GO" id="GO:0003677">
    <property type="term" value="F:DNA binding"/>
    <property type="evidence" value="ECO:0007669"/>
    <property type="project" value="UniProtKB-KW"/>
</dbReference>
<feature type="domain" description="RWP-RK" evidence="5">
    <location>
        <begin position="455"/>
        <end position="545"/>
    </location>
</feature>
<dbReference type="InterPro" id="IPR003035">
    <property type="entry name" value="RWP-RK_dom"/>
</dbReference>
<dbReference type="Pfam" id="PF00564">
    <property type="entry name" value="PB1"/>
    <property type="match status" value="1"/>
</dbReference>
<evidence type="ECO:0000313" key="8">
    <source>
        <dbReference type="Proteomes" id="UP001177003"/>
    </source>
</evidence>
<evidence type="ECO:0000259" key="6">
    <source>
        <dbReference type="PROSITE" id="PS51745"/>
    </source>
</evidence>
<dbReference type="GO" id="GO:0003700">
    <property type="term" value="F:DNA-binding transcription factor activity"/>
    <property type="evidence" value="ECO:0007669"/>
    <property type="project" value="InterPro"/>
</dbReference>
<dbReference type="CDD" id="cd05992">
    <property type="entry name" value="PB1"/>
    <property type="match status" value="1"/>
</dbReference>
<evidence type="ECO:0000256" key="1">
    <source>
        <dbReference type="ARBA" id="ARBA00023015"/>
    </source>
</evidence>
<dbReference type="InterPro" id="IPR053793">
    <property type="entry name" value="PB1-like"/>
</dbReference>
<dbReference type="InterPro" id="IPR055081">
    <property type="entry name" value="NLP1-9_GAF"/>
</dbReference>
<dbReference type="PANTHER" id="PTHR32002:SF49">
    <property type="entry name" value="BILE ACID:SODIUM SYMPORTER_ARSENICAL RESISTANCE PROTEIN ACR3-RELATED"/>
    <property type="match status" value="1"/>
</dbReference>
<keyword evidence="4" id="KW-0539">Nucleus</keyword>
<protein>
    <recommendedName>
        <fullName evidence="9">NIN-like protein</fullName>
    </recommendedName>
</protein>
<dbReference type="Proteomes" id="UP001177003">
    <property type="component" value="Chromosome 5"/>
</dbReference>
<proteinExistence type="predicted"/>
<dbReference type="SUPFAM" id="SSF54277">
    <property type="entry name" value="CAD &amp; PB1 domains"/>
    <property type="match status" value="1"/>
</dbReference>
<organism evidence="7 8">
    <name type="scientific">Lactuca saligna</name>
    <name type="common">Willowleaf lettuce</name>
    <dbReference type="NCBI Taxonomy" id="75948"/>
    <lineage>
        <taxon>Eukaryota</taxon>
        <taxon>Viridiplantae</taxon>
        <taxon>Streptophyta</taxon>
        <taxon>Embryophyta</taxon>
        <taxon>Tracheophyta</taxon>
        <taxon>Spermatophyta</taxon>
        <taxon>Magnoliopsida</taxon>
        <taxon>eudicotyledons</taxon>
        <taxon>Gunneridae</taxon>
        <taxon>Pentapetalae</taxon>
        <taxon>asterids</taxon>
        <taxon>campanulids</taxon>
        <taxon>Asterales</taxon>
        <taxon>Asteraceae</taxon>
        <taxon>Cichorioideae</taxon>
        <taxon>Cichorieae</taxon>
        <taxon>Lactucinae</taxon>
        <taxon>Lactuca</taxon>
    </lineage>
</organism>
<dbReference type="SMART" id="SM00666">
    <property type="entry name" value="PB1"/>
    <property type="match status" value="1"/>
</dbReference>
<dbReference type="Pfam" id="PF22922">
    <property type="entry name" value="GAF_NLP"/>
    <property type="match status" value="1"/>
</dbReference>
<dbReference type="PROSITE" id="PS51519">
    <property type="entry name" value="RWP_RK"/>
    <property type="match status" value="1"/>
</dbReference>
<evidence type="ECO:0008006" key="9">
    <source>
        <dbReference type="Google" id="ProtNLM"/>
    </source>
</evidence>
<accession>A0AA35Z2L5</accession>
<evidence type="ECO:0000256" key="2">
    <source>
        <dbReference type="ARBA" id="ARBA00023125"/>
    </source>
</evidence>
<dbReference type="InterPro" id="IPR000270">
    <property type="entry name" value="PB1_dom"/>
</dbReference>
<dbReference type="AlphaFoldDB" id="A0AA35Z2L5"/>